<dbReference type="AlphaFoldDB" id="A0A564YL92"/>
<organism evidence="1 2">
    <name type="scientific">Hymenolepis diminuta</name>
    <name type="common">Rat tapeworm</name>
    <dbReference type="NCBI Taxonomy" id="6216"/>
    <lineage>
        <taxon>Eukaryota</taxon>
        <taxon>Metazoa</taxon>
        <taxon>Spiralia</taxon>
        <taxon>Lophotrochozoa</taxon>
        <taxon>Platyhelminthes</taxon>
        <taxon>Cestoda</taxon>
        <taxon>Eucestoda</taxon>
        <taxon>Cyclophyllidea</taxon>
        <taxon>Hymenolepididae</taxon>
        <taxon>Hymenolepis</taxon>
    </lineage>
</organism>
<keyword evidence="2" id="KW-1185">Reference proteome</keyword>
<dbReference type="Proteomes" id="UP000321570">
    <property type="component" value="Unassembled WGS sequence"/>
</dbReference>
<evidence type="ECO:0000313" key="1">
    <source>
        <dbReference type="EMBL" id="VUZ47403.1"/>
    </source>
</evidence>
<evidence type="ECO:0000313" key="2">
    <source>
        <dbReference type="Proteomes" id="UP000321570"/>
    </source>
</evidence>
<reference evidence="1 2" key="1">
    <citation type="submission" date="2019-07" db="EMBL/GenBank/DDBJ databases">
        <authorList>
            <person name="Jastrzebski P J."/>
            <person name="Paukszto L."/>
            <person name="Jastrzebski P J."/>
        </authorList>
    </citation>
    <scope>NUCLEOTIDE SEQUENCE [LARGE SCALE GENOMIC DNA]</scope>
    <source>
        <strain evidence="1 2">WMS-il1</strain>
    </source>
</reference>
<accession>A0A564YL92</accession>
<name>A0A564YL92_HYMDI</name>
<proteinExistence type="predicted"/>
<gene>
    <name evidence="1" type="ORF">WMSIL1_LOCUS6890</name>
</gene>
<dbReference type="EMBL" id="CABIJS010000233">
    <property type="protein sequence ID" value="VUZ47403.1"/>
    <property type="molecule type" value="Genomic_DNA"/>
</dbReference>
<sequence length="79" mass="9121">MINVKNPSKLFLLNSPFTQMEQYQNAGKQMTPLISPQDHFMCSQTKTPWFHFDLSLVRLIQGISYPGGFVFKEVKDHTS</sequence>
<protein>
    <submittedName>
        <fullName evidence="1">Uncharacterized protein</fullName>
    </submittedName>
</protein>